<evidence type="ECO:0000256" key="1">
    <source>
        <dbReference type="SAM" id="SignalP"/>
    </source>
</evidence>
<reference evidence="4" key="1">
    <citation type="submission" date="2020-09" db="EMBL/GenBank/DDBJ databases">
        <title>A novel bacterium of genus Mangrovicoccus, isolated from South China Sea.</title>
        <authorList>
            <person name="Huang H."/>
            <person name="Mo K."/>
            <person name="Hu Y."/>
        </authorList>
    </citation>
    <scope>NUCLEOTIDE SEQUENCE</scope>
    <source>
        <strain evidence="4">HB182678</strain>
    </source>
</reference>
<name>A0A8J7D0Y6_9RHOB</name>
<evidence type="ECO:0000259" key="2">
    <source>
        <dbReference type="Pfam" id="PF00675"/>
    </source>
</evidence>
<organism evidence="4 5">
    <name type="scientific">Mangrovicoccus algicola</name>
    <dbReference type="NCBI Taxonomy" id="2771008"/>
    <lineage>
        <taxon>Bacteria</taxon>
        <taxon>Pseudomonadati</taxon>
        <taxon>Pseudomonadota</taxon>
        <taxon>Alphaproteobacteria</taxon>
        <taxon>Rhodobacterales</taxon>
        <taxon>Paracoccaceae</taxon>
        <taxon>Mangrovicoccus</taxon>
    </lineage>
</organism>
<dbReference type="EMBL" id="JACVXA010000073">
    <property type="protein sequence ID" value="MBE3640123.1"/>
    <property type="molecule type" value="Genomic_DNA"/>
</dbReference>
<dbReference type="InterPro" id="IPR011249">
    <property type="entry name" value="Metalloenz_LuxS/M16"/>
</dbReference>
<comment type="caution">
    <text evidence="4">The sequence shown here is derived from an EMBL/GenBank/DDBJ whole genome shotgun (WGS) entry which is preliminary data.</text>
</comment>
<proteinExistence type="predicted"/>
<dbReference type="Pfam" id="PF00675">
    <property type="entry name" value="Peptidase_M16"/>
    <property type="match status" value="1"/>
</dbReference>
<dbReference type="PANTHER" id="PTHR11851:SF224">
    <property type="entry name" value="PROCESSING PROTEASE"/>
    <property type="match status" value="1"/>
</dbReference>
<dbReference type="RefSeq" id="WP_193185706.1">
    <property type="nucleotide sequence ID" value="NZ_JACVXA010000073.1"/>
</dbReference>
<keyword evidence="5" id="KW-1185">Reference proteome</keyword>
<dbReference type="InterPro" id="IPR050361">
    <property type="entry name" value="MPP/UQCRC_Complex"/>
</dbReference>
<gene>
    <name evidence="4" type="ORF">ICN82_18115</name>
</gene>
<protein>
    <submittedName>
        <fullName evidence="4">Insulinase family protein</fullName>
    </submittedName>
</protein>
<dbReference type="PANTHER" id="PTHR11851">
    <property type="entry name" value="METALLOPROTEASE"/>
    <property type="match status" value="1"/>
</dbReference>
<dbReference type="Gene3D" id="3.30.830.10">
    <property type="entry name" value="Metalloenzyme, LuxS/M16 peptidase-like"/>
    <property type="match status" value="2"/>
</dbReference>
<evidence type="ECO:0000313" key="5">
    <source>
        <dbReference type="Proteomes" id="UP000609121"/>
    </source>
</evidence>
<accession>A0A8J7D0Y6</accession>
<feature type="domain" description="Peptidase M16 N-terminal" evidence="2">
    <location>
        <begin position="39"/>
        <end position="176"/>
    </location>
</feature>
<feature type="domain" description="Peptidase M16 C-terminal" evidence="3">
    <location>
        <begin position="187"/>
        <end position="361"/>
    </location>
</feature>
<dbReference type="InterPro" id="IPR011765">
    <property type="entry name" value="Pept_M16_N"/>
</dbReference>
<dbReference type="AlphaFoldDB" id="A0A8J7D0Y6"/>
<evidence type="ECO:0000259" key="3">
    <source>
        <dbReference type="Pfam" id="PF05193"/>
    </source>
</evidence>
<evidence type="ECO:0000313" key="4">
    <source>
        <dbReference type="EMBL" id="MBE3640123.1"/>
    </source>
</evidence>
<feature type="chain" id="PRO_5035232664" evidence="1">
    <location>
        <begin position="20"/>
        <end position="434"/>
    </location>
</feature>
<sequence length="434" mass="46264">MIRAVVTAAVLVLAGPALAEVDVKQVDSPGGIHAWLVEEHSIPFVALEIGFRGGTSLDAPDKQGATNLMTGLLEEGAGAWDAQGFAEARDDLAMSVDFDSWDDGVGISARFLTETLDPAGDLLHTVIADPAFEESAIERVRAQVLASIRSDSEDPQALAGEALAAQVYGDHPYGRPGQGDAQTVAGLTRDDIVAAWKGAMAKDRLYVSAVGDITPEQLETLLDKVLGDLPETGAPLPGPAEAALDGQVRVVEYPTPQAVIRFVQPGIDREDPDFFPAYVMTQVLGAGGFESRLMNEIREKRGLTYGVAAYLSSKDGSDLLAGGMATANASVGESIRLVREEWRKMRDAGVTEDELARAKTYLTGAYPLRFDGNGQIASILLSMQMDGMAPDYIDTRNDRVEAVTLQDVQRVAARLLDPDRLSFVVVGQPDGPAE</sequence>
<dbReference type="InterPro" id="IPR007863">
    <property type="entry name" value="Peptidase_M16_C"/>
</dbReference>
<dbReference type="SUPFAM" id="SSF63411">
    <property type="entry name" value="LuxS/MPP-like metallohydrolase"/>
    <property type="match status" value="2"/>
</dbReference>
<keyword evidence="1" id="KW-0732">Signal</keyword>
<dbReference type="Pfam" id="PF05193">
    <property type="entry name" value="Peptidase_M16_C"/>
    <property type="match status" value="1"/>
</dbReference>
<dbReference type="GO" id="GO:0046872">
    <property type="term" value="F:metal ion binding"/>
    <property type="evidence" value="ECO:0007669"/>
    <property type="project" value="InterPro"/>
</dbReference>
<feature type="signal peptide" evidence="1">
    <location>
        <begin position="1"/>
        <end position="19"/>
    </location>
</feature>
<dbReference type="Proteomes" id="UP000609121">
    <property type="component" value="Unassembled WGS sequence"/>
</dbReference>